<dbReference type="InParanoid" id="F8QBV9"/>
<dbReference type="OrthoDB" id="417877at2759"/>
<dbReference type="EMBL" id="GL945489">
    <property type="protein sequence ID" value="EGN94078.1"/>
    <property type="molecule type" value="Genomic_DNA"/>
</dbReference>
<dbReference type="AlphaFoldDB" id="F8QBV9"/>
<evidence type="ECO:0000256" key="3">
    <source>
        <dbReference type="ARBA" id="ARBA00023002"/>
    </source>
</evidence>
<keyword evidence="2" id="KW-0274">FAD</keyword>
<dbReference type="SUPFAM" id="SSF54373">
    <property type="entry name" value="FAD-linked reductases, C-terminal domain"/>
    <property type="match status" value="1"/>
</dbReference>
<evidence type="ECO:0000313" key="6">
    <source>
        <dbReference type="EMBL" id="EGN94078.1"/>
    </source>
</evidence>
<dbReference type="SUPFAM" id="SSF51905">
    <property type="entry name" value="FAD/NAD(P)-binding domain"/>
    <property type="match status" value="1"/>
</dbReference>
<dbReference type="Gene3D" id="3.50.50.60">
    <property type="entry name" value="FAD/NAD(P)-binding domain"/>
    <property type="match status" value="1"/>
</dbReference>
<evidence type="ECO:0000256" key="4">
    <source>
        <dbReference type="SAM" id="Phobius"/>
    </source>
</evidence>
<proteinExistence type="predicted"/>
<dbReference type="OMA" id="VTHGKEM"/>
<accession>F8QBV9</accession>
<gene>
    <name evidence="6" type="ORF">SERLA73DRAFT_171584</name>
</gene>
<dbReference type="eggNOG" id="KOG2614">
    <property type="taxonomic scope" value="Eukaryota"/>
</dbReference>
<dbReference type="HOGENOM" id="CLU_009665_6_3_1"/>
<feature type="transmembrane region" description="Helical" evidence="4">
    <location>
        <begin position="7"/>
        <end position="30"/>
    </location>
</feature>
<dbReference type="GO" id="GO:0044550">
    <property type="term" value="P:secondary metabolite biosynthetic process"/>
    <property type="evidence" value="ECO:0007669"/>
    <property type="project" value="TreeGrafter"/>
</dbReference>
<reference evidence="7" key="1">
    <citation type="journal article" date="2011" name="Science">
        <title>The plant cell wall-decomposing machinery underlies the functional diversity of forest fungi.</title>
        <authorList>
            <person name="Eastwood D.C."/>
            <person name="Floudas D."/>
            <person name="Binder M."/>
            <person name="Majcherczyk A."/>
            <person name="Schneider P."/>
            <person name="Aerts A."/>
            <person name="Asiegbu F.O."/>
            <person name="Baker S.E."/>
            <person name="Barry K."/>
            <person name="Bendiksby M."/>
            <person name="Blumentritt M."/>
            <person name="Coutinho P.M."/>
            <person name="Cullen D."/>
            <person name="de Vries R.P."/>
            <person name="Gathman A."/>
            <person name="Goodell B."/>
            <person name="Henrissat B."/>
            <person name="Ihrmark K."/>
            <person name="Kauserud H."/>
            <person name="Kohler A."/>
            <person name="LaButti K."/>
            <person name="Lapidus A."/>
            <person name="Lavin J.L."/>
            <person name="Lee Y.-H."/>
            <person name="Lindquist E."/>
            <person name="Lilly W."/>
            <person name="Lucas S."/>
            <person name="Morin E."/>
            <person name="Murat C."/>
            <person name="Oguiza J.A."/>
            <person name="Park J."/>
            <person name="Pisabarro A.G."/>
            <person name="Riley R."/>
            <person name="Rosling A."/>
            <person name="Salamov A."/>
            <person name="Schmidt O."/>
            <person name="Schmutz J."/>
            <person name="Skrede I."/>
            <person name="Stenlid J."/>
            <person name="Wiebenga A."/>
            <person name="Xie X."/>
            <person name="Kuees U."/>
            <person name="Hibbett D.S."/>
            <person name="Hoffmeister D."/>
            <person name="Hoegberg N."/>
            <person name="Martin F."/>
            <person name="Grigoriev I.V."/>
            <person name="Watkinson S.C."/>
        </authorList>
    </citation>
    <scope>NUCLEOTIDE SEQUENCE [LARGE SCALE GENOMIC DNA]</scope>
    <source>
        <strain evidence="7">strain S7.3</strain>
    </source>
</reference>
<dbReference type="InterPro" id="IPR051104">
    <property type="entry name" value="FAD_monoxygenase"/>
</dbReference>
<sequence length="427" mass="46385">MANTKDFQVAIVGGGMIGLVCAAVLTQAGIQVDLFESASKFGEVGAGIGLGPNAVRALDAMGLLKAVLAKSDQEISDMRAFRFMSCSPGHEHILDYPYLPEDNGLGIHRADFLDALIPFVDPNTTHFNKRCTNVASSSNAGTPHSILHFTDGTTFATDLVLGADGIRSTIRSVVLGIPGPEVQRLSFANTVAYRALIPLDDVKRAGVKTDLSARPICWTSLHKHIITFPIHNMNTINVVVFSSNPSIPMGSVQVPSHQWVILASNQEILDAYKDCGPDVTTLLSLMESPRKWSIHTVDPPLDTFVRENIALVGDAAHAMCPHLGAGAGQGIEDSFVLTRLLSHPHTKLSNLRDVLQAYNEVRLERANMVVRGSIRAGKIYECGLPSQQMHEALVNLWEPVWHHDLQEDVSSAVRLLKEKGVFVMNPL</sequence>
<dbReference type="InterPro" id="IPR002938">
    <property type="entry name" value="FAD-bd"/>
</dbReference>
<dbReference type="PRINTS" id="PR00420">
    <property type="entry name" value="RNGMNOXGNASE"/>
</dbReference>
<keyword evidence="4" id="KW-0812">Transmembrane</keyword>
<dbReference type="GO" id="GO:0016491">
    <property type="term" value="F:oxidoreductase activity"/>
    <property type="evidence" value="ECO:0007669"/>
    <property type="project" value="UniProtKB-KW"/>
</dbReference>
<evidence type="ECO:0000256" key="2">
    <source>
        <dbReference type="ARBA" id="ARBA00022827"/>
    </source>
</evidence>
<dbReference type="GO" id="GO:0071949">
    <property type="term" value="F:FAD binding"/>
    <property type="evidence" value="ECO:0007669"/>
    <property type="project" value="InterPro"/>
</dbReference>
<evidence type="ECO:0000259" key="5">
    <source>
        <dbReference type="Pfam" id="PF01494"/>
    </source>
</evidence>
<evidence type="ECO:0000313" key="7">
    <source>
        <dbReference type="Proteomes" id="UP000008063"/>
    </source>
</evidence>
<keyword evidence="7" id="KW-1185">Reference proteome</keyword>
<dbReference type="Proteomes" id="UP000008063">
    <property type="component" value="Unassembled WGS sequence"/>
</dbReference>
<protein>
    <recommendedName>
        <fullName evidence="5">FAD-binding domain-containing protein</fullName>
    </recommendedName>
</protein>
<organism evidence="7">
    <name type="scientific">Serpula lacrymans var. lacrymans (strain S7.3)</name>
    <name type="common">Dry rot fungus</name>
    <dbReference type="NCBI Taxonomy" id="936435"/>
    <lineage>
        <taxon>Eukaryota</taxon>
        <taxon>Fungi</taxon>
        <taxon>Dikarya</taxon>
        <taxon>Basidiomycota</taxon>
        <taxon>Agaricomycotina</taxon>
        <taxon>Agaricomycetes</taxon>
        <taxon>Agaricomycetidae</taxon>
        <taxon>Boletales</taxon>
        <taxon>Coniophorineae</taxon>
        <taxon>Serpulaceae</taxon>
        <taxon>Serpula</taxon>
    </lineage>
</organism>
<dbReference type="PANTHER" id="PTHR46720">
    <property type="entry name" value="HYDROXYLASE, PUTATIVE (AFU_ORTHOLOGUE AFUA_3G01460)-RELATED"/>
    <property type="match status" value="1"/>
</dbReference>
<keyword evidence="4" id="KW-0472">Membrane</keyword>
<dbReference type="PANTHER" id="PTHR46720:SF3">
    <property type="entry name" value="FAD-BINDING DOMAIN-CONTAINING PROTEIN-RELATED"/>
    <property type="match status" value="1"/>
</dbReference>
<evidence type="ECO:0000256" key="1">
    <source>
        <dbReference type="ARBA" id="ARBA00022630"/>
    </source>
</evidence>
<keyword evidence="1" id="KW-0285">Flavoprotein</keyword>
<dbReference type="InterPro" id="IPR036188">
    <property type="entry name" value="FAD/NAD-bd_sf"/>
</dbReference>
<keyword evidence="3" id="KW-0560">Oxidoreductase</keyword>
<name>F8QBV9_SERL3</name>
<feature type="domain" description="FAD-binding" evidence="5">
    <location>
        <begin position="301"/>
        <end position="372"/>
    </location>
</feature>
<dbReference type="STRING" id="936435.F8QBV9"/>
<keyword evidence="4" id="KW-1133">Transmembrane helix</keyword>
<feature type="domain" description="FAD-binding" evidence="5">
    <location>
        <begin position="7"/>
        <end position="174"/>
    </location>
</feature>
<dbReference type="Pfam" id="PF01494">
    <property type="entry name" value="FAD_binding_3"/>
    <property type="match status" value="2"/>
</dbReference>